<keyword evidence="1" id="KW-0145">Chemotaxis</keyword>
<proteinExistence type="predicted"/>
<evidence type="ECO:0000313" key="5">
    <source>
        <dbReference type="Proteomes" id="UP000037269"/>
    </source>
</evidence>
<dbReference type="Proteomes" id="UP000182836">
    <property type="component" value="Unassembled WGS sequence"/>
</dbReference>
<dbReference type="OrthoDB" id="9788100at2"/>
<name>A0A0D1UXJ0_ANEMI</name>
<dbReference type="GO" id="GO:0006935">
    <property type="term" value="P:chemotaxis"/>
    <property type="evidence" value="ECO:0007669"/>
    <property type="project" value="UniProtKB-KW"/>
</dbReference>
<protein>
    <submittedName>
        <fullName evidence="4">Chemotaxis protein CheX</fullName>
    </submittedName>
</protein>
<dbReference type="Pfam" id="PF13690">
    <property type="entry name" value="CheX"/>
    <property type="match status" value="1"/>
</dbReference>
<dbReference type="GeneID" id="42308059"/>
<dbReference type="EMBL" id="FNED01000001">
    <property type="protein sequence ID" value="SDH98600.1"/>
    <property type="molecule type" value="Genomic_DNA"/>
</dbReference>
<dbReference type="AlphaFoldDB" id="A0A0D1UXJ0"/>
<reference evidence="4 6" key="2">
    <citation type="submission" date="2016-10" db="EMBL/GenBank/DDBJ databases">
        <authorList>
            <person name="de Groot N.N."/>
        </authorList>
    </citation>
    <scope>NUCLEOTIDE SEQUENCE [LARGE SCALE GENOMIC DNA]</scope>
    <source>
        <strain evidence="4 6">DSM 2895</strain>
    </source>
</reference>
<evidence type="ECO:0000313" key="6">
    <source>
        <dbReference type="Proteomes" id="UP000182836"/>
    </source>
</evidence>
<feature type="domain" description="Chemotaxis phosphatase CheX-like" evidence="2">
    <location>
        <begin position="42"/>
        <end position="136"/>
    </location>
</feature>
<sequence length="152" mass="16497">MQASQINAILSGTRGVLENHLGMQVMPGKPSMQMNPIFSGQVSVIVGMTGTLKVDLILGMTQESVCAIIGKMFGGMEVQEIDDMGWSAFSEFGNWVGAACCTELINNGYDVNITPPIINEGESKFRSVHKFISIPFQVEENEIMVHISAQQA</sequence>
<dbReference type="RefSeq" id="WP_043067855.1">
    <property type="nucleotide sequence ID" value="NZ_BJOA01000025.1"/>
</dbReference>
<dbReference type="PANTHER" id="PTHR39452:SF1">
    <property type="entry name" value="CHEY-P PHOSPHATASE CHEX"/>
    <property type="match status" value="1"/>
</dbReference>
<evidence type="ECO:0000256" key="1">
    <source>
        <dbReference type="ARBA" id="ARBA00022500"/>
    </source>
</evidence>
<dbReference type="InterPro" id="IPR028051">
    <property type="entry name" value="CheX-like_dom"/>
</dbReference>
<dbReference type="InterPro" id="IPR028976">
    <property type="entry name" value="CheC-like_sf"/>
</dbReference>
<dbReference type="EMBL" id="LGUG01000004">
    <property type="protein sequence ID" value="KON97923.1"/>
    <property type="molecule type" value="Genomic_DNA"/>
</dbReference>
<accession>A0A0D1UXJ0</accession>
<keyword evidence="5" id="KW-1185">Reference proteome</keyword>
<dbReference type="Proteomes" id="UP000037269">
    <property type="component" value="Unassembled WGS sequence"/>
</dbReference>
<dbReference type="STRING" id="47500.AF333_23325"/>
<reference evidence="3 5" key="1">
    <citation type="submission" date="2015-07" db="EMBL/GenBank/DDBJ databases">
        <title>Fjat-14205 dsm 2895.</title>
        <authorList>
            <person name="Liu B."/>
            <person name="Wang J."/>
            <person name="Zhu Y."/>
            <person name="Liu G."/>
            <person name="Chen Q."/>
            <person name="Chen Z."/>
            <person name="Lan J."/>
            <person name="Che J."/>
            <person name="Ge C."/>
            <person name="Shi H."/>
            <person name="Pan Z."/>
            <person name="Liu X."/>
        </authorList>
    </citation>
    <scope>NUCLEOTIDE SEQUENCE [LARGE SCALE GENOMIC DNA]</scope>
    <source>
        <strain evidence="3 5">DSM 2895</strain>
    </source>
</reference>
<organism evidence="3 5">
    <name type="scientific">Aneurinibacillus migulanus</name>
    <name type="common">Bacillus migulanus</name>
    <dbReference type="NCBI Taxonomy" id="47500"/>
    <lineage>
        <taxon>Bacteria</taxon>
        <taxon>Bacillati</taxon>
        <taxon>Bacillota</taxon>
        <taxon>Bacilli</taxon>
        <taxon>Bacillales</taxon>
        <taxon>Paenibacillaceae</taxon>
        <taxon>Aneurinibacillus group</taxon>
        <taxon>Aneurinibacillus</taxon>
    </lineage>
</organism>
<dbReference type="CDD" id="cd17906">
    <property type="entry name" value="CheX"/>
    <property type="match status" value="1"/>
</dbReference>
<evidence type="ECO:0000259" key="2">
    <source>
        <dbReference type="Pfam" id="PF13690"/>
    </source>
</evidence>
<dbReference type="Gene3D" id="3.40.1550.10">
    <property type="entry name" value="CheC-like"/>
    <property type="match status" value="1"/>
</dbReference>
<dbReference type="SUPFAM" id="SSF103039">
    <property type="entry name" value="CheC-like"/>
    <property type="match status" value="1"/>
</dbReference>
<dbReference type="PANTHER" id="PTHR39452">
    <property type="entry name" value="CHEY-P PHOSPHATASE CHEX"/>
    <property type="match status" value="1"/>
</dbReference>
<evidence type="ECO:0000313" key="3">
    <source>
        <dbReference type="EMBL" id="KON97923.1"/>
    </source>
</evidence>
<gene>
    <name evidence="3" type="ORF">AF333_23325</name>
    <name evidence="4" type="ORF">SAMN04487909_101136</name>
</gene>
<evidence type="ECO:0000313" key="4">
    <source>
        <dbReference type="EMBL" id="SDH98600.1"/>
    </source>
</evidence>
<dbReference type="PATRIC" id="fig|47500.12.peg.2897"/>
<dbReference type="InterPro" id="IPR038756">
    <property type="entry name" value="CheX-like"/>
</dbReference>